<accession>A0A1Y0SU64</accession>
<gene>
    <name evidence="1" type="ORF">PHABIO_411</name>
</gene>
<sequence length="99" mass="11181">MKQLKLAAYVNRNSEPLWIQFDIGRNYSVSTEMSEGSVVANFDDGIALLADIKMLRSEVMRKLVNAQGGSIVFFLYEIGRCDSTKPIISNVVAQRLYKF</sequence>
<reference evidence="1 2" key="1">
    <citation type="submission" date="2017-05" db="EMBL/GenBank/DDBJ databases">
        <authorList>
            <person name="Song R."/>
            <person name="Chenine A.L."/>
            <person name="Ruprecht R.M."/>
        </authorList>
    </citation>
    <scope>NUCLEOTIDE SEQUENCE [LARGE SCALE GENOMIC DNA]</scope>
</reference>
<evidence type="ECO:0000313" key="1">
    <source>
        <dbReference type="EMBL" id="ARV77042.1"/>
    </source>
</evidence>
<evidence type="ECO:0000313" key="2">
    <source>
        <dbReference type="Proteomes" id="UP000225448"/>
    </source>
</evidence>
<dbReference type="Proteomes" id="UP000225448">
    <property type="component" value="Segment"/>
</dbReference>
<name>A0A1Y0SU64_9CAUD</name>
<dbReference type="EMBL" id="MF042360">
    <property type="protein sequence ID" value="ARV77042.1"/>
    <property type="molecule type" value="Genomic_DNA"/>
</dbReference>
<keyword evidence="2" id="KW-1185">Reference proteome</keyword>
<proteinExistence type="predicted"/>
<protein>
    <submittedName>
        <fullName evidence="1">Uncharacterized protein</fullName>
    </submittedName>
</protein>
<organism evidence="1 2">
    <name type="scientific">Pseudomonas phage Phabio</name>
    <dbReference type="NCBI Taxonomy" id="2006668"/>
    <lineage>
        <taxon>Viruses</taxon>
        <taxon>Duplodnaviria</taxon>
        <taxon>Heunggongvirae</taxon>
        <taxon>Uroviricota</taxon>
        <taxon>Caudoviricetes</taxon>
        <taxon>Chimalliviridae</taxon>
        <taxon>Phabiovirus</taxon>
        <taxon>Phabiovirus phabio</taxon>
    </lineage>
</organism>